<keyword evidence="3 6" id="KW-1133">Transmembrane helix</keyword>
<dbReference type="InterPro" id="IPR051533">
    <property type="entry name" value="WaaL-like"/>
</dbReference>
<comment type="subcellular location">
    <subcellularLocation>
        <location evidence="1">Membrane</location>
        <topology evidence="1">Multi-pass membrane protein</topology>
    </subcellularLocation>
</comment>
<reference evidence="8" key="1">
    <citation type="submission" date="2020-02" db="EMBL/GenBank/DDBJ databases">
        <authorList>
            <person name="Meier V. D."/>
        </authorList>
    </citation>
    <scope>NUCLEOTIDE SEQUENCE</scope>
    <source>
        <strain evidence="8">AVDCRST_MAG12</strain>
    </source>
</reference>
<dbReference type="EMBL" id="CADCVK010000275">
    <property type="protein sequence ID" value="CAA9485836.1"/>
    <property type="molecule type" value="Genomic_DNA"/>
</dbReference>
<feature type="transmembrane region" description="Helical" evidence="6">
    <location>
        <begin position="284"/>
        <end position="300"/>
    </location>
</feature>
<protein>
    <recommendedName>
        <fullName evidence="7">O-antigen ligase-related domain-containing protein</fullName>
    </recommendedName>
</protein>
<proteinExistence type="predicted"/>
<organism evidence="8">
    <name type="scientific">uncultured Rubrobacteraceae bacterium</name>
    <dbReference type="NCBI Taxonomy" id="349277"/>
    <lineage>
        <taxon>Bacteria</taxon>
        <taxon>Bacillati</taxon>
        <taxon>Actinomycetota</taxon>
        <taxon>Rubrobacteria</taxon>
        <taxon>Rubrobacterales</taxon>
        <taxon>Rubrobacteraceae</taxon>
        <taxon>environmental samples</taxon>
    </lineage>
</organism>
<feature type="transmembrane region" description="Helical" evidence="6">
    <location>
        <begin position="350"/>
        <end position="368"/>
    </location>
</feature>
<feature type="domain" description="O-antigen ligase-related" evidence="7">
    <location>
        <begin position="357"/>
        <end position="497"/>
    </location>
</feature>
<keyword evidence="2 6" id="KW-0812">Transmembrane</keyword>
<dbReference type="AlphaFoldDB" id="A0A6J4RZP6"/>
<dbReference type="GO" id="GO:0016020">
    <property type="term" value="C:membrane"/>
    <property type="evidence" value="ECO:0007669"/>
    <property type="project" value="UniProtKB-SubCell"/>
</dbReference>
<feature type="transmembrane region" description="Helical" evidence="6">
    <location>
        <begin position="30"/>
        <end position="50"/>
    </location>
</feature>
<evidence type="ECO:0000259" key="7">
    <source>
        <dbReference type="Pfam" id="PF04932"/>
    </source>
</evidence>
<evidence type="ECO:0000256" key="2">
    <source>
        <dbReference type="ARBA" id="ARBA00022692"/>
    </source>
</evidence>
<name>A0A6J4RZP6_9ACTN</name>
<evidence type="ECO:0000256" key="6">
    <source>
        <dbReference type="SAM" id="Phobius"/>
    </source>
</evidence>
<feature type="region of interest" description="Disordered" evidence="5">
    <location>
        <begin position="1"/>
        <end position="21"/>
    </location>
</feature>
<feature type="transmembrane region" description="Helical" evidence="6">
    <location>
        <begin position="490"/>
        <end position="512"/>
    </location>
</feature>
<evidence type="ECO:0000256" key="5">
    <source>
        <dbReference type="SAM" id="MobiDB-lite"/>
    </source>
</evidence>
<sequence>MRGVETTRGRPFGAGGEAGEKGRRTGRLLAIFKAFVVLSLVGATVFGLMSGGLYHDAMWLPVAAGVLGLLFATVLPHGFYGGVPREGWILISLLAVLVLVKGLSMIWTISETETIKETLRTSTYLAAFAIALAADAAVPRLGWALVVSLAAVLGLSWETSYWFALLLLALAAVVGASAFARGGLPGYRQVEPLVDSLGLAVAAVAGYGILQKAYPADYEIASIDRYRVGSTLGYPNTAAVVLGMGALLALSRMTATRNLVLRGLYAVLLLGSFVTLYLTLSRGGIGSFGLGLGVLFVLGANRLQMLANLLLVSLPGAWLWWRMQELGTLLSPAAPMRQKVAEGLVFRDDLVVALVVAFVLQTAYAFFVARYELTSVARRYVGVAVGLGAAVAAAAFAAPLVTGYGGLGGASRGIFSNPEQGGNAAQRLVSLGIGFRADYWRAGWDAWLENPLTGTGAGTFQYTWLEARTGEQGVKQVHNLYLEQLTETGIFAFLALLAFVAVLLAYTARAAWRCRPAGEERLLLSG</sequence>
<evidence type="ECO:0000256" key="4">
    <source>
        <dbReference type="ARBA" id="ARBA00023136"/>
    </source>
</evidence>
<evidence type="ECO:0000256" key="3">
    <source>
        <dbReference type="ARBA" id="ARBA00022989"/>
    </source>
</evidence>
<evidence type="ECO:0000256" key="1">
    <source>
        <dbReference type="ARBA" id="ARBA00004141"/>
    </source>
</evidence>
<dbReference type="PANTHER" id="PTHR37422">
    <property type="entry name" value="TEICHURONIC ACID BIOSYNTHESIS PROTEIN TUAE"/>
    <property type="match status" value="1"/>
</dbReference>
<dbReference type="PANTHER" id="PTHR37422:SF13">
    <property type="entry name" value="LIPOPOLYSACCHARIDE BIOSYNTHESIS PROTEIN PA4999-RELATED"/>
    <property type="match status" value="1"/>
</dbReference>
<evidence type="ECO:0000313" key="8">
    <source>
        <dbReference type="EMBL" id="CAA9485836.1"/>
    </source>
</evidence>
<feature type="transmembrane region" description="Helical" evidence="6">
    <location>
        <begin position="161"/>
        <end position="180"/>
    </location>
</feature>
<feature type="non-terminal residue" evidence="8">
    <location>
        <position position="526"/>
    </location>
</feature>
<feature type="transmembrane region" description="Helical" evidence="6">
    <location>
        <begin position="122"/>
        <end position="155"/>
    </location>
</feature>
<feature type="transmembrane region" description="Helical" evidence="6">
    <location>
        <begin position="380"/>
        <end position="401"/>
    </location>
</feature>
<feature type="transmembrane region" description="Helical" evidence="6">
    <location>
        <begin position="305"/>
        <end position="321"/>
    </location>
</feature>
<dbReference type="Pfam" id="PF04932">
    <property type="entry name" value="Wzy_C"/>
    <property type="match status" value="1"/>
</dbReference>
<feature type="transmembrane region" description="Helical" evidence="6">
    <location>
        <begin position="87"/>
        <end position="110"/>
    </location>
</feature>
<keyword evidence="4 6" id="KW-0472">Membrane</keyword>
<feature type="transmembrane region" description="Helical" evidence="6">
    <location>
        <begin position="57"/>
        <end position="75"/>
    </location>
</feature>
<feature type="transmembrane region" description="Helical" evidence="6">
    <location>
        <begin position="232"/>
        <end position="250"/>
    </location>
</feature>
<gene>
    <name evidence="8" type="ORF">AVDCRST_MAG12-1797</name>
</gene>
<accession>A0A6J4RZP6</accession>
<dbReference type="InterPro" id="IPR007016">
    <property type="entry name" value="O-antigen_ligase-rel_domated"/>
</dbReference>
<feature type="transmembrane region" description="Helical" evidence="6">
    <location>
        <begin position="259"/>
        <end position="278"/>
    </location>
</feature>